<organism evidence="1 2">
    <name type="scientific">Eruca vesicaria subsp. sativa</name>
    <name type="common">Garden rocket</name>
    <name type="synonym">Eruca sativa</name>
    <dbReference type="NCBI Taxonomy" id="29727"/>
    <lineage>
        <taxon>Eukaryota</taxon>
        <taxon>Viridiplantae</taxon>
        <taxon>Streptophyta</taxon>
        <taxon>Embryophyta</taxon>
        <taxon>Tracheophyta</taxon>
        <taxon>Spermatophyta</taxon>
        <taxon>Magnoliopsida</taxon>
        <taxon>eudicotyledons</taxon>
        <taxon>Gunneridae</taxon>
        <taxon>Pentapetalae</taxon>
        <taxon>rosids</taxon>
        <taxon>malvids</taxon>
        <taxon>Brassicales</taxon>
        <taxon>Brassicaceae</taxon>
        <taxon>Brassiceae</taxon>
        <taxon>Eruca</taxon>
    </lineage>
</organism>
<dbReference type="EMBL" id="CAKOAT010726265">
    <property type="protein sequence ID" value="CAH8386872.1"/>
    <property type="molecule type" value="Genomic_DNA"/>
</dbReference>
<gene>
    <name evidence="1" type="ORF">ERUC_LOCUS39355</name>
</gene>
<keyword evidence="2" id="KW-1185">Reference proteome</keyword>
<comment type="caution">
    <text evidence="1">The sequence shown here is derived from an EMBL/GenBank/DDBJ whole genome shotgun (WGS) entry which is preliminary data.</text>
</comment>
<dbReference type="AlphaFoldDB" id="A0ABC8LU10"/>
<reference evidence="1 2" key="1">
    <citation type="submission" date="2022-03" db="EMBL/GenBank/DDBJ databases">
        <authorList>
            <person name="Macdonald S."/>
            <person name="Ahmed S."/>
            <person name="Newling K."/>
        </authorList>
    </citation>
    <scope>NUCLEOTIDE SEQUENCE [LARGE SCALE GENOMIC DNA]</scope>
</reference>
<accession>A0ABC8LU10</accession>
<sequence length="88" mass="9807">MASPDAVVSHAAFDALQIGLPSSSWLGFCVFGTPKTSRSKASLWGSRFFYLMKRYCKQVSTPKFYVDSVILVFIPAVRASFYRSSLLD</sequence>
<dbReference type="Proteomes" id="UP001642260">
    <property type="component" value="Unassembled WGS sequence"/>
</dbReference>
<protein>
    <submittedName>
        <fullName evidence="1">Uncharacterized protein</fullName>
    </submittedName>
</protein>
<name>A0ABC8LU10_ERUVS</name>
<evidence type="ECO:0000313" key="2">
    <source>
        <dbReference type="Proteomes" id="UP001642260"/>
    </source>
</evidence>
<evidence type="ECO:0000313" key="1">
    <source>
        <dbReference type="EMBL" id="CAH8386872.1"/>
    </source>
</evidence>
<proteinExistence type="predicted"/>